<comment type="subunit">
    <text evidence="9">This enzyme consists of two polypeptide chains, which are synthesized in precursor form from a single polypeptide.</text>
</comment>
<dbReference type="GO" id="GO:0103068">
    <property type="term" value="F:leukotriene C4 gamma-glutamyl transferase activity"/>
    <property type="evidence" value="ECO:0007669"/>
    <property type="project" value="UniProtKB-EC"/>
</dbReference>
<dbReference type="Proteomes" id="UP001231616">
    <property type="component" value="Unassembled WGS sequence"/>
</dbReference>
<dbReference type="RefSeq" id="WP_305894607.1">
    <property type="nucleotide sequence ID" value="NZ_JAUZVZ010000023.1"/>
</dbReference>
<dbReference type="Pfam" id="PF01019">
    <property type="entry name" value="G_glu_transpept"/>
    <property type="match status" value="1"/>
</dbReference>
<evidence type="ECO:0000256" key="4">
    <source>
        <dbReference type="ARBA" id="ARBA00022679"/>
    </source>
</evidence>
<reference evidence="11 12" key="1">
    <citation type="submission" date="2023-08" db="EMBL/GenBank/DDBJ databases">
        <authorList>
            <person name="Joshi A."/>
            <person name="Thite S."/>
        </authorList>
    </citation>
    <scope>NUCLEOTIDE SEQUENCE [LARGE SCALE GENOMIC DNA]</scope>
    <source>
        <strain evidence="11 12">AC40</strain>
    </source>
</reference>
<comment type="catalytic activity">
    <reaction evidence="1 9">
        <text>an S-substituted glutathione + H2O = an S-substituted L-cysteinylglycine + L-glutamate</text>
        <dbReference type="Rhea" id="RHEA:59468"/>
        <dbReference type="ChEBI" id="CHEBI:15377"/>
        <dbReference type="ChEBI" id="CHEBI:29985"/>
        <dbReference type="ChEBI" id="CHEBI:90779"/>
        <dbReference type="ChEBI" id="CHEBI:143103"/>
        <dbReference type="EC" id="3.4.19.13"/>
    </reaction>
</comment>
<evidence type="ECO:0000256" key="5">
    <source>
        <dbReference type="ARBA" id="ARBA00022801"/>
    </source>
</evidence>
<comment type="PTM">
    <text evidence="9">Cleaved by autocatalysis into a large and a small subunit.</text>
</comment>
<comment type="caution">
    <text evidence="11">The sequence shown here is derived from an EMBL/GenBank/DDBJ whole genome shotgun (WGS) entry which is preliminary data.</text>
</comment>
<dbReference type="InterPro" id="IPR051792">
    <property type="entry name" value="GGT_bact"/>
</dbReference>
<dbReference type="PANTHER" id="PTHR43199:SF1">
    <property type="entry name" value="GLUTATHIONE HYDROLASE PROENZYME"/>
    <property type="match status" value="1"/>
</dbReference>
<comment type="similarity">
    <text evidence="3 9">Belongs to the gamma-glutamyltransferase family.</text>
</comment>
<comment type="catalytic activity">
    <reaction evidence="8 9">
        <text>an N-terminal (5-L-glutamyl)-[peptide] + an alpha-amino acid = 5-L-glutamyl amino acid + an N-terminal L-alpha-aminoacyl-[peptide]</text>
        <dbReference type="Rhea" id="RHEA:23904"/>
        <dbReference type="Rhea" id="RHEA-COMP:9780"/>
        <dbReference type="Rhea" id="RHEA-COMP:9795"/>
        <dbReference type="ChEBI" id="CHEBI:77644"/>
        <dbReference type="ChEBI" id="CHEBI:78597"/>
        <dbReference type="ChEBI" id="CHEBI:78599"/>
        <dbReference type="ChEBI" id="CHEBI:78608"/>
        <dbReference type="EC" id="2.3.2.2"/>
    </reaction>
</comment>
<feature type="signal peptide" evidence="10">
    <location>
        <begin position="1"/>
        <end position="28"/>
    </location>
</feature>
<accession>A0ABT9H227</accession>
<dbReference type="PANTHER" id="PTHR43199">
    <property type="entry name" value="GLUTATHIONE HYDROLASE"/>
    <property type="match status" value="1"/>
</dbReference>
<evidence type="ECO:0000256" key="10">
    <source>
        <dbReference type="SAM" id="SignalP"/>
    </source>
</evidence>
<evidence type="ECO:0000256" key="7">
    <source>
        <dbReference type="ARBA" id="ARBA00023315"/>
    </source>
</evidence>
<evidence type="ECO:0000256" key="9">
    <source>
        <dbReference type="RuleBase" id="RU368036"/>
    </source>
</evidence>
<comment type="pathway">
    <text evidence="9">Sulfur metabolism; glutathione metabolism.</text>
</comment>
<sequence>MKYPLFSSLLVTSAFWTASALGSVPAQADREPEAATGIYQQALVQASDYMVAAAHPLATEAGTTILAKGGSALDAAVAVQLVLGLVEPQSSGIGGGAFILHWDQTEQHMTTFDGRETAPEAANAHLFMQGDTAMPWREAYVGGKSVGVPGLFAALYKAHQRYGTLPWADLFSDAIRLAEDGFPVSDRMARQLAVGWNRGIEHSPAASDYFYPEGQPLKTNEIITNHAYAKVLRQVASDGPAAFYQGDNAKAIVQAVQQAKVNAGQLSLKDLAEYTAVEREPVCGSYRSYRVCGMPPPSSGGVAVLQILGLLERFDIAALAPDSVDAIHLFSQASQLAFADRDHYLADTDFVEVPVQPLIHPDYLAERSSLISSEKALTVIQPGVPKHAEAMARISSASPELENTSHFSIVDADGNAVSLTSSIENVFGSGLMANGYLLNNQLTDFSLSPELDGHLVANRVEGGKRPRSSMAPMMVFDEDGALRFVVGSPGGSRIINYVAQTLVGLIDWQLDIQSAINMAKFTHRNDFLALEKNTPIAEHQAALEQMGHQVRVIDLNSGLHGIVITESGLEGGADPRREGRVLGH</sequence>
<dbReference type="PRINTS" id="PR01210">
    <property type="entry name" value="GGTRANSPTASE"/>
</dbReference>
<protein>
    <recommendedName>
        <fullName evidence="9">Glutathione hydrolase proenzyme</fullName>
        <ecNumber evidence="9">2.3.2.2</ecNumber>
        <ecNumber evidence="9">3.4.19.13</ecNumber>
    </recommendedName>
    <component>
        <recommendedName>
            <fullName evidence="9">Glutathione hydrolase large chain</fullName>
        </recommendedName>
    </component>
    <component>
        <recommendedName>
            <fullName evidence="9">Glutathione hydrolase small chain</fullName>
        </recommendedName>
    </component>
</protein>
<dbReference type="Gene3D" id="1.10.246.130">
    <property type="match status" value="1"/>
</dbReference>
<dbReference type="Gene3D" id="3.60.20.40">
    <property type="match status" value="1"/>
</dbReference>
<name>A0ABT9H227_9GAMM</name>
<comment type="catalytic activity">
    <reaction evidence="2 9">
        <text>glutathione + H2O = L-cysteinylglycine + L-glutamate</text>
        <dbReference type="Rhea" id="RHEA:28807"/>
        <dbReference type="ChEBI" id="CHEBI:15377"/>
        <dbReference type="ChEBI" id="CHEBI:29985"/>
        <dbReference type="ChEBI" id="CHEBI:57925"/>
        <dbReference type="ChEBI" id="CHEBI:61694"/>
        <dbReference type="EC" id="3.4.19.13"/>
    </reaction>
</comment>
<dbReference type="EC" id="3.4.19.13" evidence="9"/>
<evidence type="ECO:0000313" key="11">
    <source>
        <dbReference type="EMBL" id="MDP4537343.1"/>
    </source>
</evidence>
<dbReference type="InterPro" id="IPR029055">
    <property type="entry name" value="Ntn_hydrolases_N"/>
</dbReference>
<gene>
    <name evidence="11" type="primary">ggt</name>
    <name evidence="11" type="ORF">Q3O60_14210</name>
</gene>
<evidence type="ECO:0000256" key="1">
    <source>
        <dbReference type="ARBA" id="ARBA00001049"/>
    </source>
</evidence>
<organism evidence="11 12">
    <name type="scientific">Alkalimonas collagenimarina</name>
    <dbReference type="NCBI Taxonomy" id="400390"/>
    <lineage>
        <taxon>Bacteria</taxon>
        <taxon>Pseudomonadati</taxon>
        <taxon>Pseudomonadota</taxon>
        <taxon>Gammaproteobacteria</taxon>
        <taxon>Alkalimonas</taxon>
    </lineage>
</organism>
<feature type="chain" id="PRO_5046863957" description="Glutathione hydrolase proenzyme" evidence="10">
    <location>
        <begin position="29"/>
        <end position="584"/>
    </location>
</feature>
<dbReference type="SUPFAM" id="SSF56235">
    <property type="entry name" value="N-terminal nucleophile aminohydrolases (Ntn hydrolases)"/>
    <property type="match status" value="1"/>
</dbReference>
<evidence type="ECO:0000313" key="12">
    <source>
        <dbReference type="Proteomes" id="UP001231616"/>
    </source>
</evidence>
<keyword evidence="6 9" id="KW-0865">Zymogen</keyword>
<dbReference type="InterPro" id="IPR043138">
    <property type="entry name" value="GGT_lsub"/>
</dbReference>
<dbReference type="NCBIfam" id="TIGR00066">
    <property type="entry name" value="g_glut_trans"/>
    <property type="match status" value="1"/>
</dbReference>
<evidence type="ECO:0000256" key="2">
    <source>
        <dbReference type="ARBA" id="ARBA00001089"/>
    </source>
</evidence>
<keyword evidence="4 9" id="KW-0808">Transferase</keyword>
<dbReference type="EC" id="2.3.2.2" evidence="9"/>
<keyword evidence="5 9" id="KW-0378">Hydrolase</keyword>
<keyword evidence="12" id="KW-1185">Reference proteome</keyword>
<dbReference type="InterPro" id="IPR000101">
    <property type="entry name" value="GGT_peptidase"/>
</dbReference>
<keyword evidence="7 9" id="KW-0012">Acyltransferase</keyword>
<keyword evidence="9" id="KW-0317">Glutathione biosynthesis</keyword>
<evidence type="ECO:0000256" key="6">
    <source>
        <dbReference type="ARBA" id="ARBA00023145"/>
    </source>
</evidence>
<dbReference type="EMBL" id="JAUZVZ010000023">
    <property type="protein sequence ID" value="MDP4537343.1"/>
    <property type="molecule type" value="Genomic_DNA"/>
</dbReference>
<keyword evidence="10" id="KW-0732">Signal</keyword>
<evidence type="ECO:0000256" key="3">
    <source>
        <dbReference type="ARBA" id="ARBA00009381"/>
    </source>
</evidence>
<evidence type="ECO:0000256" key="8">
    <source>
        <dbReference type="ARBA" id="ARBA00047417"/>
    </source>
</evidence>
<proteinExistence type="inferred from homology"/>
<dbReference type="InterPro" id="IPR043137">
    <property type="entry name" value="GGT_ssub_C"/>
</dbReference>